<name>A0ABM9HEC7_9BACT</name>
<dbReference type="InterPro" id="IPR052340">
    <property type="entry name" value="RNase_Y/CdgJ"/>
</dbReference>
<dbReference type="Gene3D" id="1.10.3210.10">
    <property type="entry name" value="Hypothetical protein af1432"/>
    <property type="match status" value="1"/>
</dbReference>
<dbReference type="RefSeq" id="WP_282011458.1">
    <property type="nucleotide sequence ID" value="NZ_OX336137.1"/>
</dbReference>
<dbReference type="EMBL" id="OX336137">
    <property type="protein sequence ID" value="CAI2718565.1"/>
    <property type="molecule type" value="Genomic_DNA"/>
</dbReference>
<dbReference type="Pfam" id="PF08668">
    <property type="entry name" value="HDOD"/>
    <property type="match status" value="1"/>
</dbReference>
<dbReference type="PANTHER" id="PTHR33525">
    <property type="match status" value="1"/>
</dbReference>
<dbReference type="CDD" id="cd00077">
    <property type="entry name" value="HDc"/>
    <property type="match status" value="1"/>
</dbReference>
<evidence type="ECO:0000259" key="1">
    <source>
        <dbReference type="PROSITE" id="PS51833"/>
    </source>
</evidence>
<dbReference type="InterPro" id="IPR003607">
    <property type="entry name" value="HD/PDEase_dom"/>
</dbReference>
<keyword evidence="3" id="KW-1185">Reference proteome</keyword>
<organism evidence="2 3">
    <name type="scientific">Nitrospina watsonii</name>
    <dbReference type="NCBI Taxonomy" id="1323948"/>
    <lineage>
        <taxon>Bacteria</taxon>
        <taxon>Pseudomonadati</taxon>
        <taxon>Nitrospinota/Tectimicrobiota group</taxon>
        <taxon>Nitrospinota</taxon>
        <taxon>Nitrospinia</taxon>
        <taxon>Nitrospinales</taxon>
        <taxon>Nitrospinaceae</taxon>
        <taxon>Nitrospina</taxon>
    </lineage>
</organism>
<protein>
    <submittedName>
        <fullName evidence="2">Metal dependent phosphohydrolase</fullName>
    </submittedName>
</protein>
<accession>A0ABM9HEC7</accession>
<sequence>MATKIKDMIGSWAASPPVLYYQLKQAMDDPESSFNDYSQIISADPALTARLLKIVNSPFYGFSSTVETIDHALNIIGTDQLMDLSLATVVVSKFKGIPRDLINMETFWMHSIATGIAARKMAMAVGIDNPERFYLAGMLHDIGTLLPLKQQTETAKGVLEKCKETKQHLFLVEKETYGFSHAEVCQLLLMEWQLPQRLIDMVTHHHFPLEVSDPEVRRDCCILNMSDIMIYFLKIGNSGEPAVPQLLPDVPKHAGVPKDVIDKIRKEVPEEVDETVKMFI</sequence>
<evidence type="ECO:0000313" key="2">
    <source>
        <dbReference type="EMBL" id="CAI2718565.1"/>
    </source>
</evidence>
<dbReference type="InterPro" id="IPR013976">
    <property type="entry name" value="HDOD"/>
</dbReference>
<dbReference type="PROSITE" id="PS51833">
    <property type="entry name" value="HDOD"/>
    <property type="match status" value="1"/>
</dbReference>
<dbReference type="Proteomes" id="UP001157733">
    <property type="component" value="Chromosome"/>
</dbReference>
<feature type="domain" description="HDOD" evidence="1">
    <location>
        <begin position="13"/>
        <end position="208"/>
    </location>
</feature>
<dbReference type="SUPFAM" id="SSF109604">
    <property type="entry name" value="HD-domain/PDEase-like"/>
    <property type="match status" value="1"/>
</dbReference>
<gene>
    <name evidence="2" type="ORF">NSPWAT_1706</name>
</gene>
<evidence type="ECO:0000313" key="3">
    <source>
        <dbReference type="Proteomes" id="UP001157733"/>
    </source>
</evidence>
<reference evidence="2 3" key="1">
    <citation type="submission" date="2022-09" db="EMBL/GenBank/DDBJ databases">
        <authorList>
            <person name="Kop L."/>
        </authorList>
    </citation>
    <scope>NUCLEOTIDE SEQUENCE [LARGE SCALE GENOMIC DNA]</scope>
    <source>
        <strain evidence="2 3">347</strain>
    </source>
</reference>
<proteinExistence type="predicted"/>
<dbReference type="PANTHER" id="PTHR33525:SF3">
    <property type="entry name" value="RIBONUCLEASE Y"/>
    <property type="match status" value="1"/>
</dbReference>